<dbReference type="RefSeq" id="WP_306375525.1">
    <property type="nucleotide sequence ID" value="NZ_JASAYT010000034.1"/>
</dbReference>
<dbReference type="PANTHER" id="PTHR36150">
    <property type="entry name" value="DNA GYRASE INHIBITOR YACG"/>
    <property type="match status" value="1"/>
</dbReference>
<dbReference type="SUPFAM" id="SSF57716">
    <property type="entry name" value="Glucocorticoid receptor-like (DNA-binding domain)"/>
    <property type="match status" value="1"/>
</dbReference>
<feature type="binding site" evidence="3">
    <location>
        <position position="27"/>
    </location>
    <ligand>
        <name>Zn(2+)</name>
        <dbReference type="ChEBI" id="CHEBI:29105"/>
    </ligand>
</feature>
<sequence length="64" mass="7380">MTETIVNCPTCETEVIWSKTNEYRPFCSQRCKMIDLGEWASEQKYIAGSAEENDLMSAELTKRL</sequence>
<comment type="cofactor">
    <cofactor evidence="3">
        <name>Zn(2+)</name>
        <dbReference type="ChEBI" id="CHEBI:29105"/>
    </cofactor>
    <text evidence="3">Binds 1 zinc ion.</text>
</comment>
<feature type="binding site" evidence="3">
    <location>
        <position position="11"/>
    </location>
    <ligand>
        <name>Zn(2+)</name>
        <dbReference type="ChEBI" id="CHEBI:29105"/>
    </ligand>
</feature>
<protein>
    <recommendedName>
        <fullName evidence="3">DNA gyrase inhibitor YacG</fullName>
    </recommendedName>
</protein>
<evidence type="ECO:0000256" key="3">
    <source>
        <dbReference type="HAMAP-Rule" id="MF_00649"/>
    </source>
</evidence>
<dbReference type="GO" id="GO:0008657">
    <property type="term" value="F:DNA topoisomerase type II (double strand cut, ATP-hydrolyzing) inhibitor activity"/>
    <property type="evidence" value="ECO:0007669"/>
    <property type="project" value="UniProtKB-UniRule"/>
</dbReference>
<evidence type="ECO:0000313" key="5">
    <source>
        <dbReference type="Proteomes" id="UP001231736"/>
    </source>
</evidence>
<evidence type="ECO:0000256" key="2">
    <source>
        <dbReference type="ARBA" id="ARBA00022833"/>
    </source>
</evidence>
<dbReference type="GO" id="GO:0006355">
    <property type="term" value="P:regulation of DNA-templated transcription"/>
    <property type="evidence" value="ECO:0007669"/>
    <property type="project" value="InterPro"/>
</dbReference>
<feature type="binding site" evidence="3">
    <location>
        <position position="31"/>
    </location>
    <ligand>
        <name>Zn(2+)</name>
        <dbReference type="ChEBI" id="CHEBI:29105"/>
    </ligand>
</feature>
<evidence type="ECO:0000313" key="4">
    <source>
        <dbReference type="EMBL" id="MDP8175679.1"/>
    </source>
</evidence>
<dbReference type="GO" id="GO:0008270">
    <property type="term" value="F:zinc ion binding"/>
    <property type="evidence" value="ECO:0007669"/>
    <property type="project" value="UniProtKB-UniRule"/>
</dbReference>
<comment type="similarity">
    <text evidence="3">Belongs to the DNA gyrase inhibitor YacG family.</text>
</comment>
<name>A0AAJ6P3D8_9PAST</name>
<dbReference type="HAMAP" id="MF_00649">
    <property type="entry name" value="DNA_gyrase_inhibitor_YacG"/>
    <property type="match status" value="1"/>
</dbReference>
<keyword evidence="1 3" id="KW-0479">Metal-binding</keyword>
<dbReference type="NCBIfam" id="NF001638">
    <property type="entry name" value="PRK00418.1"/>
    <property type="match status" value="1"/>
</dbReference>
<dbReference type="InterPro" id="IPR005584">
    <property type="entry name" value="DNA_gyrase_inhibitor_YacG"/>
</dbReference>
<comment type="caution">
    <text evidence="4">The sequence shown here is derived from an EMBL/GenBank/DDBJ whole genome shotgun (WGS) entry which is preliminary data.</text>
</comment>
<gene>
    <name evidence="3 4" type="primary">yacG</name>
    <name evidence="4" type="ORF">QJU97_09475</name>
</gene>
<comment type="subunit">
    <text evidence="3">Interacts with GyrB.</text>
</comment>
<accession>A0AAJ6P3D8</accession>
<dbReference type="PANTHER" id="PTHR36150:SF1">
    <property type="entry name" value="DNA GYRASE INHIBITOR YACG"/>
    <property type="match status" value="1"/>
</dbReference>
<dbReference type="AlphaFoldDB" id="A0AAJ6P3D8"/>
<dbReference type="Gene3D" id="3.30.50.10">
    <property type="entry name" value="Erythroid Transcription Factor GATA-1, subunit A"/>
    <property type="match status" value="1"/>
</dbReference>
<proteinExistence type="inferred from homology"/>
<keyword evidence="2 3" id="KW-0862">Zinc</keyword>
<evidence type="ECO:0000256" key="1">
    <source>
        <dbReference type="ARBA" id="ARBA00022723"/>
    </source>
</evidence>
<dbReference type="Pfam" id="PF03884">
    <property type="entry name" value="YacG"/>
    <property type="match status" value="1"/>
</dbReference>
<dbReference type="Proteomes" id="UP001231736">
    <property type="component" value="Unassembled WGS sequence"/>
</dbReference>
<dbReference type="InterPro" id="IPR013088">
    <property type="entry name" value="Znf_NHR/GATA"/>
</dbReference>
<reference evidence="4" key="1">
    <citation type="journal article" date="2023" name="Front. Microbiol.">
        <title>Phylogeography and host specificity of Pasteurellaceae pathogenic to sea-farmed fish in the north-east Atlantic.</title>
        <authorList>
            <person name="Gulla S."/>
            <person name="Colquhoun D.J."/>
            <person name="Olsen A.B."/>
            <person name="Spilsberg B."/>
            <person name="Lagesen K."/>
            <person name="Aakesson C.P."/>
            <person name="Strom S."/>
            <person name="Manji F."/>
            <person name="Birkbeck T.H."/>
            <person name="Nilsen H.K."/>
        </authorList>
    </citation>
    <scope>NUCLEOTIDE SEQUENCE</scope>
    <source>
        <strain evidence="4">98B1</strain>
    </source>
</reference>
<organism evidence="4 5">
    <name type="scientific">Phocoenobacter skyensis</name>
    <dbReference type="NCBI Taxonomy" id="97481"/>
    <lineage>
        <taxon>Bacteria</taxon>
        <taxon>Pseudomonadati</taxon>
        <taxon>Pseudomonadota</taxon>
        <taxon>Gammaproteobacteria</taxon>
        <taxon>Pasteurellales</taxon>
        <taxon>Pasteurellaceae</taxon>
        <taxon>Phocoenobacter</taxon>
    </lineage>
</organism>
<comment type="function">
    <text evidence="3">Inhibits all the catalytic activities of DNA gyrase by preventing its interaction with DNA. Acts by binding directly to the C-terminal domain of GyrB, which probably disrupts DNA binding by the gyrase.</text>
</comment>
<dbReference type="EMBL" id="JASAYT010000034">
    <property type="protein sequence ID" value="MDP8175679.1"/>
    <property type="molecule type" value="Genomic_DNA"/>
</dbReference>
<feature type="binding site" evidence="3">
    <location>
        <position position="8"/>
    </location>
    <ligand>
        <name>Zn(2+)</name>
        <dbReference type="ChEBI" id="CHEBI:29105"/>
    </ligand>
</feature>